<evidence type="ECO:0000256" key="2">
    <source>
        <dbReference type="ARBA" id="ARBA00022692"/>
    </source>
</evidence>
<dbReference type="EMBL" id="CP009498">
    <property type="protein sequence ID" value="AKL98102.1"/>
    <property type="molecule type" value="Genomic_DNA"/>
</dbReference>
<dbReference type="EC" id="4.2.2.29" evidence="7"/>
<comment type="subcellular location">
    <subcellularLocation>
        <location evidence="7">Cell membrane</location>
        <topology evidence="7">Single-pass membrane protein</topology>
    </subcellularLocation>
</comment>
<sequence>MDKKIKKKITVAAIVVIMVFCYFSIPGKKVSITVQNGEGASLVAADLKRNELIISKNLFVVLVKFSGSQNKIKAGVYEFRKNNSMFQILSELKSGSKNMIRFTIPEGSTVGQTAEIISAKVGISKDKFIEVAKVRAMEGYLMPETYMVDPSMKEEDIINMMQREFDKKITPQMYERAKEINMPMKKVIILASIIEKEAVKPNERPIISAVFHNRLKKRIRLESCATVLYAMGINKAHLSIEDTKFDSPYNTYKIFGLPPAPICSPGIESIKAALYPADTNSLYFVAAGDGSSLFADSLEGHIKNKRAVRN</sequence>
<accession>A0A0G3WJR2</accession>
<dbReference type="Proteomes" id="UP000035337">
    <property type="component" value="Chromosome"/>
</dbReference>
<dbReference type="OrthoDB" id="9814591at2"/>
<dbReference type="NCBIfam" id="TIGR00247">
    <property type="entry name" value="endolytic transglycosylase MltG"/>
    <property type="match status" value="1"/>
</dbReference>
<organism evidence="8 9">
    <name type="scientific">Endomicrobium proavitum</name>
    <dbReference type="NCBI Taxonomy" id="1408281"/>
    <lineage>
        <taxon>Bacteria</taxon>
        <taxon>Pseudomonadati</taxon>
        <taxon>Elusimicrobiota</taxon>
        <taxon>Endomicrobiia</taxon>
        <taxon>Endomicrobiales</taxon>
        <taxon>Endomicrobiaceae</taxon>
        <taxon>Endomicrobium</taxon>
    </lineage>
</organism>
<keyword evidence="1 7" id="KW-1003">Cell membrane</keyword>
<dbReference type="STRING" id="1408281.Epro_0723"/>
<feature type="transmembrane region" description="Helical" evidence="7">
    <location>
        <begin position="9"/>
        <end position="25"/>
    </location>
</feature>
<dbReference type="CDD" id="cd08010">
    <property type="entry name" value="MltG_like"/>
    <property type="match status" value="1"/>
</dbReference>
<evidence type="ECO:0000313" key="9">
    <source>
        <dbReference type="Proteomes" id="UP000035337"/>
    </source>
</evidence>
<evidence type="ECO:0000256" key="4">
    <source>
        <dbReference type="ARBA" id="ARBA00023136"/>
    </source>
</evidence>
<evidence type="ECO:0000256" key="1">
    <source>
        <dbReference type="ARBA" id="ARBA00022475"/>
    </source>
</evidence>
<dbReference type="InterPro" id="IPR003770">
    <property type="entry name" value="MLTG-like"/>
</dbReference>
<proteinExistence type="inferred from homology"/>
<dbReference type="PATRIC" id="fig|1408281.3.peg.741"/>
<dbReference type="KEGG" id="epo:Epro_0723"/>
<dbReference type="GO" id="GO:0071555">
    <property type="term" value="P:cell wall organization"/>
    <property type="evidence" value="ECO:0007669"/>
    <property type="project" value="UniProtKB-KW"/>
</dbReference>
<gene>
    <name evidence="7" type="primary">mltG</name>
    <name evidence="8" type="ORF">Epro_0723</name>
</gene>
<keyword evidence="5 7" id="KW-0456">Lyase</keyword>
<dbReference type="HAMAP" id="MF_02065">
    <property type="entry name" value="MltG"/>
    <property type="match status" value="1"/>
</dbReference>
<evidence type="ECO:0000256" key="5">
    <source>
        <dbReference type="ARBA" id="ARBA00023239"/>
    </source>
</evidence>
<dbReference type="GO" id="GO:0008932">
    <property type="term" value="F:lytic endotransglycosylase activity"/>
    <property type="evidence" value="ECO:0007669"/>
    <property type="project" value="UniProtKB-UniRule"/>
</dbReference>
<dbReference type="Gene3D" id="3.30.160.60">
    <property type="entry name" value="Classic Zinc Finger"/>
    <property type="match status" value="1"/>
</dbReference>
<protein>
    <recommendedName>
        <fullName evidence="7">Endolytic murein transglycosylase</fullName>
        <ecNumber evidence="7">4.2.2.29</ecNumber>
    </recommendedName>
    <alternativeName>
        <fullName evidence="7">Peptidoglycan lytic transglycosylase</fullName>
    </alternativeName>
    <alternativeName>
        <fullName evidence="7">Peptidoglycan polymerization terminase</fullName>
    </alternativeName>
</protein>
<dbReference type="PANTHER" id="PTHR30518">
    <property type="entry name" value="ENDOLYTIC MUREIN TRANSGLYCOSYLASE"/>
    <property type="match status" value="1"/>
</dbReference>
<evidence type="ECO:0000256" key="6">
    <source>
        <dbReference type="ARBA" id="ARBA00023316"/>
    </source>
</evidence>
<name>A0A0G3WJR2_9BACT</name>
<evidence type="ECO:0000313" key="8">
    <source>
        <dbReference type="EMBL" id="AKL98102.1"/>
    </source>
</evidence>
<keyword evidence="9" id="KW-1185">Reference proteome</keyword>
<keyword evidence="6 7" id="KW-0961">Cell wall biogenesis/degradation</keyword>
<dbReference type="Gene3D" id="3.30.1490.480">
    <property type="entry name" value="Endolytic murein transglycosylase"/>
    <property type="match status" value="2"/>
</dbReference>
<reference evidence="8 9" key="1">
    <citation type="submission" date="2014-09" db="EMBL/GenBank/DDBJ databases">
        <title>Complete genome sequence of Endomicrobium proavitum.</title>
        <authorList>
            <person name="Zheng H."/>
        </authorList>
    </citation>
    <scope>NUCLEOTIDE SEQUENCE [LARGE SCALE GENOMIC DNA]</scope>
    <source>
        <strain evidence="8 9">Rsa215</strain>
    </source>
</reference>
<dbReference type="PANTHER" id="PTHR30518:SF2">
    <property type="entry name" value="ENDOLYTIC MUREIN TRANSGLYCOSYLASE"/>
    <property type="match status" value="1"/>
</dbReference>
<dbReference type="GO" id="GO:0009252">
    <property type="term" value="P:peptidoglycan biosynthetic process"/>
    <property type="evidence" value="ECO:0007669"/>
    <property type="project" value="UniProtKB-UniRule"/>
</dbReference>
<evidence type="ECO:0000256" key="7">
    <source>
        <dbReference type="HAMAP-Rule" id="MF_02065"/>
    </source>
</evidence>
<dbReference type="AlphaFoldDB" id="A0A0G3WJR2"/>
<feature type="site" description="Important for catalytic activity" evidence="7">
    <location>
        <position position="197"/>
    </location>
</feature>
<dbReference type="RefSeq" id="WP_052570645.1">
    <property type="nucleotide sequence ID" value="NZ_CP009498.1"/>
</dbReference>
<evidence type="ECO:0000256" key="3">
    <source>
        <dbReference type="ARBA" id="ARBA00022989"/>
    </source>
</evidence>
<keyword evidence="3 7" id="KW-1133">Transmembrane helix</keyword>
<dbReference type="GO" id="GO:0005886">
    <property type="term" value="C:plasma membrane"/>
    <property type="evidence" value="ECO:0007669"/>
    <property type="project" value="UniProtKB-SubCell"/>
</dbReference>
<comment type="similarity">
    <text evidence="7">Belongs to the transglycosylase MltG family.</text>
</comment>
<comment type="function">
    <text evidence="7">Functions as a peptidoglycan terminase that cleaves nascent peptidoglycan strands endolytically to terminate their elongation.</text>
</comment>
<keyword evidence="2 7" id="KW-0812">Transmembrane</keyword>
<keyword evidence="4 7" id="KW-0472">Membrane</keyword>
<comment type="catalytic activity">
    <reaction evidence="7">
        <text>a peptidoglycan chain = a peptidoglycan chain with N-acetyl-1,6-anhydromuramyl-[peptide] at the reducing end + a peptidoglycan chain with N-acetylglucosamine at the non-reducing end.</text>
        <dbReference type="EC" id="4.2.2.29"/>
    </reaction>
</comment>
<dbReference type="Pfam" id="PF02618">
    <property type="entry name" value="YceG"/>
    <property type="match status" value="1"/>
</dbReference>